<dbReference type="PANTHER" id="PTHR30252:SF3">
    <property type="entry name" value="PYRUVATE_PROTON SYMPORTER BTST"/>
    <property type="match status" value="1"/>
</dbReference>
<dbReference type="InterPro" id="IPR051605">
    <property type="entry name" value="CstA"/>
</dbReference>
<comment type="subcellular location">
    <subcellularLocation>
        <location evidence="1">Cell membrane</location>
        <topology evidence="1">Multi-pass membrane protein</topology>
    </subcellularLocation>
</comment>
<reference evidence="11" key="1">
    <citation type="journal article" date="2019" name="Int. J. Syst. Evol. Microbiol.">
        <title>The Global Catalogue of Microorganisms (GCM) 10K type strain sequencing project: providing services to taxonomists for standard genome sequencing and annotation.</title>
        <authorList>
            <consortium name="The Broad Institute Genomics Platform"/>
            <consortium name="The Broad Institute Genome Sequencing Center for Infectious Disease"/>
            <person name="Wu L."/>
            <person name="Ma J."/>
        </authorList>
    </citation>
    <scope>NUCLEOTIDE SEQUENCE [LARGE SCALE GENOMIC DNA]</scope>
    <source>
        <strain evidence="11">FCH27</strain>
    </source>
</reference>
<evidence type="ECO:0000256" key="7">
    <source>
        <dbReference type="ARBA" id="ARBA00023136"/>
    </source>
</evidence>
<feature type="transmembrane region" description="Helical" evidence="8">
    <location>
        <begin position="190"/>
        <end position="208"/>
    </location>
</feature>
<name>A0ABW2N158_9ACTN</name>
<keyword evidence="7 8" id="KW-0472">Membrane</keyword>
<keyword evidence="6 8" id="KW-1133">Transmembrane helix</keyword>
<evidence type="ECO:0000259" key="9">
    <source>
        <dbReference type="Pfam" id="PF02554"/>
    </source>
</evidence>
<dbReference type="RefSeq" id="WP_379185929.1">
    <property type="nucleotide sequence ID" value="NZ_JBHTCH010000004.1"/>
</dbReference>
<feature type="transmembrane region" description="Helical" evidence="8">
    <location>
        <begin position="32"/>
        <end position="51"/>
    </location>
</feature>
<evidence type="ECO:0000256" key="3">
    <source>
        <dbReference type="ARBA" id="ARBA00022448"/>
    </source>
</evidence>
<feature type="transmembrane region" description="Helical" evidence="8">
    <location>
        <begin position="7"/>
        <end position="26"/>
    </location>
</feature>
<evidence type="ECO:0000256" key="8">
    <source>
        <dbReference type="SAM" id="Phobius"/>
    </source>
</evidence>
<feature type="domain" description="CstA N-terminal" evidence="9">
    <location>
        <begin position="32"/>
        <end position="248"/>
    </location>
</feature>
<dbReference type="EMBL" id="JBHTCH010000004">
    <property type="protein sequence ID" value="MFC7359846.1"/>
    <property type="molecule type" value="Genomic_DNA"/>
</dbReference>
<dbReference type="Pfam" id="PF02554">
    <property type="entry name" value="CstA"/>
    <property type="match status" value="1"/>
</dbReference>
<evidence type="ECO:0000256" key="5">
    <source>
        <dbReference type="ARBA" id="ARBA00022692"/>
    </source>
</evidence>
<evidence type="ECO:0000313" key="10">
    <source>
        <dbReference type="EMBL" id="MFC7359846.1"/>
    </source>
</evidence>
<feature type="non-terminal residue" evidence="10">
    <location>
        <position position="250"/>
    </location>
</feature>
<dbReference type="PANTHER" id="PTHR30252">
    <property type="entry name" value="INNER MEMBRANE PEPTIDE TRANSPORTER"/>
    <property type="match status" value="1"/>
</dbReference>
<proteinExistence type="inferred from homology"/>
<evidence type="ECO:0000256" key="2">
    <source>
        <dbReference type="ARBA" id="ARBA00007755"/>
    </source>
</evidence>
<accession>A0ABW2N158</accession>
<sequence length="250" mass="26625">MTARSMAIWGTVAVVGAVCWAVLALSRGEEVSALWILFAALASYAIAYRFYARFIAYRVLGVDDTRATPAERYDNGRDFDVTHRHVLFGHHFAAIAGAGPLVGPVLAAQMGYLPGTIWIIVGVILAGAVQDMVVLFFSMRRDGKSLGQMVREEIGVVGGIAALIAVFAIMIIILAVLALVVVNALAESPWGVFSIGLTIPIALFMGYYLRVLRPGRVSEVTAIGVGLLLLAIIGGGYVEQMGLEDALTLS</sequence>
<protein>
    <submittedName>
        <fullName evidence="10">Carbon starvation CstA family protein</fullName>
    </submittedName>
</protein>
<keyword evidence="3" id="KW-0813">Transport</keyword>
<gene>
    <name evidence="10" type="ORF">ACFQO6_06150</name>
</gene>
<evidence type="ECO:0000256" key="1">
    <source>
        <dbReference type="ARBA" id="ARBA00004651"/>
    </source>
</evidence>
<feature type="transmembrane region" description="Helical" evidence="8">
    <location>
        <begin position="92"/>
        <end position="111"/>
    </location>
</feature>
<feature type="transmembrane region" description="Helical" evidence="8">
    <location>
        <begin position="117"/>
        <end position="139"/>
    </location>
</feature>
<feature type="transmembrane region" description="Helical" evidence="8">
    <location>
        <begin position="220"/>
        <end position="238"/>
    </location>
</feature>
<dbReference type="Proteomes" id="UP001596524">
    <property type="component" value="Unassembled WGS sequence"/>
</dbReference>
<evidence type="ECO:0000313" key="11">
    <source>
        <dbReference type="Proteomes" id="UP001596524"/>
    </source>
</evidence>
<keyword evidence="4" id="KW-1003">Cell membrane</keyword>
<feature type="transmembrane region" description="Helical" evidence="8">
    <location>
        <begin position="160"/>
        <end position="184"/>
    </location>
</feature>
<organism evidence="10 11">
    <name type="scientific">Nocardioides astragali</name>
    <dbReference type="NCBI Taxonomy" id="1776736"/>
    <lineage>
        <taxon>Bacteria</taxon>
        <taxon>Bacillati</taxon>
        <taxon>Actinomycetota</taxon>
        <taxon>Actinomycetes</taxon>
        <taxon>Propionibacteriales</taxon>
        <taxon>Nocardioidaceae</taxon>
        <taxon>Nocardioides</taxon>
    </lineage>
</organism>
<comment type="similarity">
    <text evidence="2">Belongs to the peptide transporter carbon starvation (CstA) (TC 2.A.114) family.</text>
</comment>
<comment type="caution">
    <text evidence="10">The sequence shown here is derived from an EMBL/GenBank/DDBJ whole genome shotgun (WGS) entry which is preliminary data.</text>
</comment>
<dbReference type="InterPro" id="IPR003706">
    <property type="entry name" value="CstA_N"/>
</dbReference>
<keyword evidence="5 8" id="KW-0812">Transmembrane</keyword>
<evidence type="ECO:0000256" key="4">
    <source>
        <dbReference type="ARBA" id="ARBA00022475"/>
    </source>
</evidence>
<keyword evidence="11" id="KW-1185">Reference proteome</keyword>
<evidence type="ECO:0000256" key="6">
    <source>
        <dbReference type="ARBA" id="ARBA00022989"/>
    </source>
</evidence>